<gene>
    <name evidence="2" type="ORF">J0S82_016479</name>
</gene>
<accession>A0A8J6DMN3</accession>
<evidence type="ECO:0000313" key="3">
    <source>
        <dbReference type="Proteomes" id="UP000700334"/>
    </source>
</evidence>
<comment type="caution">
    <text evidence="2">The sequence shown here is derived from an EMBL/GenBank/DDBJ whole genome shotgun (WGS) entry which is preliminary data.</text>
</comment>
<protein>
    <submittedName>
        <fullName evidence="2">Uncharacterized protein</fullName>
    </submittedName>
</protein>
<sequence>MCWGTSVILHLKRTRLSTQQRRELKKRNEKKNSVMMRQRKSKNRKIKMMRKSLKLKMWTQNEEDTIQFSVKFRTLIFIPYQATSELRTGKRTALNSVSIRNSSWTAVSRILKTFAKTVLRSTLNSSLRWWKTRRTIKISMKILQDLKFGLHEDSIDEMTLLPKYVSHMKEILKLSCYITGDNKEQAAFLEEGLGLPLQGKKMKENEAKFENFCKILKEIMDKKVEKRTYSIGCVSILLHCSQDLLNHIYCVIKLGLDIDENEVATEELRASVLYESPPHLQGSEDAFHMG</sequence>
<dbReference type="EMBL" id="JAGFMF010011718">
    <property type="protein sequence ID" value="KAG8515107.1"/>
    <property type="molecule type" value="Genomic_DNA"/>
</dbReference>
<reference evidence="2" key="1">
    <citation type="journal article" date="2021" name="Evol. Appl.">
        <title>The genome of the Pyrenean desman and the effects of bottlenecks and inbreeding on the genomic landscape of an endangered species.</title>
        <authorList>
            <person name="Escoda L."/>
            <person name="Castresana J."/>
        </authorList>
    </citation>
    <scope>NUCLEOTIDE SEQUENCE</scope>
    <source>
        <strain evidence="2">IBE-C5619</strain>
    </source>
</reference>
<keyword evidence="3" id="KW-1185">Reference proteome</keyword>
<evidence type="ECO:0000313" key="2">
    <source>
        <dbReference type="EMBL" id="KAG8515107.1"/>
    </source>
</evidence>
<feature type="non-terminal residue" evidence="2">
    <location>
        <position position="1"/>
    </location>
</feature>
<proteinExistence type="predicted"/>
<feature type="region of interest" description="Disordered" evidence="1">
    <location>
        <begin position="18"/>
        <end position="43"/>
    </location>
</feature>
<evidence type="ECO:0000256" key="1">
    <source>
        <dbReference type="SAM" id="MobiDB-lite"/>
    </source>
</evidence>
<dbReference type="Proteomes" id="UP000700334">
    <property type="component" value="Unassembled WGS sequence"/>
</dbReference>
<organism evidence="2 3">
    <name type="scientific">Galemys pyrenaicus</name>
    <name type="common">Iberian desman</name>
    <name type="synonym">Pyrenean desman</name>
    <dbReference type="NCBI Taxonomy" id="202257"/>
    <lineage>
        <taxon>Eukaryota</taxon>
        <taxon>Metazoa</taxon>
        <taxon>Chordata</taxon>
        <taxon>Craniata</taxon>
        <taxon>Vertebrata</taxon>
        <taxon>Euteleostomi</taxon>
        <taxon>Mammalia</taxon>
        <taxon>Eutheria</taxon>
        <taxon>Laurasiatheria</taxon>
        <taxon>Eulipotyphla</taxon>
        <taxon>Talpidae</taxon>
        <taxon>Galemys</taxon>
    </lineage>
</organism>
<dbReference type="AlphaFoldDB" id="A0A8J6DMN3"/>
<name>A0A8J6DMN3_GALPY</name>